<dbReference type="STRING" id="1353009.A0A1Y2ITV1"/>
<feature type="coiled-coil region" evidence="1">
    <location>
        <begin position="237"/>
        <end position="264"/>
    </location>
</feature>
<evidence type="ECO:0000313" key="4">
    <source>
        <dbReference type="Proteomes" id="UP000193067"/>
    </source>
</evidence>
<dbReference type="Proteomes" id="UP000193067">
    <property type="component" value="Unassembled WGS sequence"/>
</dbReference>
<keyword evidence="4" id="KW-1185">Reference proteome</keyword>
<name>A0A1Y2ITV1_TRAC3</name>
<reference evidence="3 4" key="1">
    <citation type="journal article" date="2015" name="Biotechnol. Biofuels">
        <title>Enhanced degradation of softwood versus hardwood by the white-rot fungus Pycnoporus coccineus.</title>
        <authorList>
            <person name="Couturier M."/>
            <person name="Navarro D."/>
            <person name="Chevret D."/>
            <person name="Henrissat B."/>
            <person name="Piumi F."/>
            <person name="Ruiz-Duenas F.J."/>
            <person name="Martinez A.T."/>
            <person name="Grigoriev I.V."/>
            <person name="Riley R."/>
            <person name="Lipzen A."/>
            <person name="Berrin J.G."/>
            <person name="Master E.R."/>
            <person name="Rosso M.N."/>
        </authorList>
    </citation>
    <scope>NUCLEOTIDE SEQUENCE [LARGE SCALE GENOMIC DNA]</scope>
    <source>
        <strain evidence="3 4">BRFM310</strain>
    </source>
</reference>
<feature type="compositionally biased region" description="Polar residues" evidence="2">
    <location>
        <begin position="46"/>
        <end position="59"/>
    </location>
</feature>
<evidence type="ECO:0000313" key="3">
    <source>
        <dbReference type="EMBL" id="OSD04538.1"/>
    </source>
</evidence>
<dbReference type="OrthoDB" id="2803656at2759"/>
<proteinExistence type="predicted"/>
<keyword evidence="1" id="KW-0175">Coiled coil</keyword>
<dbReference type="AlphaFoldDB" id="A0A1Y2ITV1"/>
<gene>
    <name evidence="3" type="ORF">PYCCODRAFT_1476093</name>
</gene>
<feature type="compositionally biased region" description="Low complexity" evidence="2">
    <location>
        <begin position="92"/>
        <end position="106"/>
    </location>
</feature>
<sequence>MFSSSAKPSQRGRAAPSTTRQAAASSATGSRTHLAASSSKPSASATTRTLNQSNATRTGTKPPRATPAQLTQSRSRPEPSAPVRATTTLKPSGAASVSASKAGSSVLKPRPRAPEAAPRPAVPDALQLAAQSCAWSYMTSTLEEELVFSRSAAHAALQQRQKELDEEEADIAESRVRYEAERLLQFYDELSDVKIAEAVAEMIVRFQAAERSIRGSTAQALQLTSLPLDDTTDIAQYTRLLDTLDALETECQELSTTVQRLSSMVASADARLPMLFGNLGSILRGYEENVACAKSLAQSCRENYRMGIGTLTLG</sequence>
<evidence type="ECO:0000256" key="1">
    <source>
        <dbReference type="SAM" id="Coils"/>
    </source>
</evidence>
<organism evidence="3 4">
    <name type="scientific">Trametes coccinea (strain BRFM310)</name>
    <name type="common">Pycnoporus coccineus</name>
    <dbReference type="NCBI Taxonomy" id="1353009"/>
    <lineage>
        <taxon>Eukaryota</taxon>
        <taxon>Fungi</taxon>
        <taxon>Dikarya</taxon>
        <taxon>Basidiomycota</taxon>
        <taxon>Agaricomycotina</taxon>
        <taxon>Agaricomycetes</taxon>
        <taxon>Polyporales</taxon>
        <taxon>Polyporaceae</taxon>
        <taxon>Trametes</taxon>
    </lineage>
</organism>
<accession>A0A1Y2ITV1</accession>
<feature type="region of interest" description="Disordered" evidence="2">
    <location>
        <begin position="1"/>
        <end position="120"/>
    </location>
</feature>
<evidence type="ECO:0000256" key="2">
    <source>
        <dbReference type="SAM" id="MobiDB-lite"/>
    </source>
</evidence>
<dbReference type="EMBL" id="KZ084096">
    <property type="protein sequence ID" value="OSD04538.1"/>
    <property type="molecule type" value="Genomic_DNA"/>
</dbReference>
<feature type="compositionally biased region" description="Low complexity" evidence="2">
    <location>
        <begin position="13"/>
        <end position="45"/>
    </location>
</feature>
<protein>
    <submittedName>
        <fullName evidence="3">Uncharacterized protein</fullName>
    </submittedName>
</protein>